<comment type="caution">
    <text evidence="7">The sequence shown here is derived from an EMBL/GenBank/DDBJ whole genome shotgun (WGS) entry which is preliminary data.</text>
</comment>
<name>A0A9N9CBT9_9GLOM</name>
<evidence type="ECO:0000256" key="3">
    <source>
        <dbReference type="ARBA" id="ARBA00022692"/>
    </source>
</evidence>
<keyword evidence="8" id="KW-1185">Reference proteome</keyword>
<evidence type="ECO:0000256" key="1">
    <source>
        <dbReference type="ARBA" id="ARBA00004370"/>
    </source>
</evidence>
<keyword evidence="5" id="KW-0472">Membrane</keyword>
<proteinExistence type="inferred from homology"/>
<evidence type="ECO:0000256" key="5">
    <source>
        <dbReference type="ARBA" id="ARBA00023136"/>
    </source>
</evidence>
<sequence>MSLPQQGRLVSHTLSSVVRSPVTYRPTCFGMPVRISSRPYHRVLEGPDNHVDKLSRGYMTAVVIPDKQCLRGRPTSLYCLLFNSQTSIGTAVVSYAVYSIFSSATGSAYNVIYCTDENHNTTTRPQTSTPIIYDTNNIPPLFSFPSGEIRNDRNRNRNGGNGGNNENQQNVQQMVMGGTLGFASGYLVKKVSKLAALALGAAFVIIQVMEVQGYHLNLSQYWGEMEPYYLQVLDLDRDGRVTERDLRQVANNAMEFVKNTLHADMSFAIGFAVGLKYG</sequence>
<feature type="region of interest" description="Disordered" evidence="6">
    <location>
        <begin position="144"/>
        <end position="168"/>
    </location>
</feature>
<accession>A0A9N9CBT9</accession>
<gene>
    <name evidence="7" type="ORF">PBRASI_LOCUS7487</name>
</gene>
<dbReference type="InterPro" id="IPR007014">
    <property type="entry name" value="FUN14"/>
</dbReference>
<dbReference type="Proteomes" id="UP000789739">
    <property type="component" value="Unassembled WGS sequence"/>
</dbReference>
<dbReference type="EMBL" id="CAJVPI010001159">
    <property type="protein sequence ID" value="CAG8598052.1"/>
    <property type="molecule type" value="Genomic_DNA"/>
</dbReference>
<dbReference type="PANTHER" id="PTHR21346">
    <property type="entry name" value="FUN14 DOMAIN CONTAINING"/>
    <property type="match status" value="1"/>
</dbReference>
<dbReference type="PROSITE" id="PS00018">
    <property type="entry name" value="EF_HAND_1"/>
    <property type="match status" value="1"/>
</dbReference>
<protein>
    <submittedName>
        <fullName evidence="7">2829_t:CDS:1</fullName>
    </submittedName>
</protein>
<dbReference type="InterPro" id="IPR018247">
    <property type="entry name" value="EF_Hand_1_Ca_BS"/>
</dbReference>
<comment type="similarity">
    <text evidence="2">Belongs to the FUN14 family.</text>
</comment>
<dbReference type="Pfam" id="PF04930">
    <property type="entry name" value="FUN14"/>
    <property type="match status" value="1"/>
</dbReference>
<organism evidence="7 8">
    <name type="scientific">Paraglomus brasilianum</name>
    <dbReference type="NCBI Taxonomy" id="144538"/>
    <lineage>
        <taxon>Eukaryota</taxon>
        <taxon>Fungi</taxon>
        <taxon>Fungi incertae sedis</taxon>
        <taxon>Mucoromycota</taxon>
        <taxon>Glomeromycotina</taxon>
        <taxon>Glomeromycetes</taxon>
        <taxon>Paraglomerales</taxon>
        <taxon>Paraglomeraceae</taxon>
        <taxon>Paraglomus</taxon>
    </lineage>
</organism>
<evidence type="ECO:0000313" key="7">
    <source>
        <dbReference type="EMBL" id="CAG8598052.1"/>
    </source>
</evidence>
<evidence type="ECO:0000256" key="6">
    <source>
        <dbReference type="SAM" id="MobiDB-lite"/>
    </source>
</evidence>
<evidence type="ECO:0000313" key="8">
    <source>
        <dbReference type="Proteomes" id="UP000789739"/>
    </source>
</evidence>
<evidence type="ECO:0000256" key="4">
    <source>
        <dbReference type="ARBA" id="ARBA00022989"/>
    </source>
</evidence>
<evidence type="ECO:0000256" key="2">
    <source>
        <dbReference type="ARBA" id="ARBA00009160"/>
    </source>
</evidence>
<dbReference type="GO" id="GO:0005741">
    <property type="term" value="C:mitochondrial outer membrane"/>
    <property type="evidence" value="ECO:0007669"/>
    <property type="project" value="TreeGrafter"/>
</dbReference>
<reference evidence="7" key="1">
    <citation type="submission" date="2021-06" db="EMBL/GenBank/DDBJ databases">
        <authorList>
            <person name="Kallberg Y."/>
            <person name="Tangrot J."/>
            <person name="Rosling A."/>
        </authorList>
    </citation>
    <scope>NUCLEOTIDE SEQUENCE</scope>
    <source>
        <strain evidence="7">BR232B</strain>
    </source>
</reference>
<keyword evidence="4" id="KW-1133">Transmembrane helix</keyword>
<dbReference type="OrthoDB" id="163794at2759"/>
<dbReference type="GO" id="GO:0000422">
    <property type="term" value="P:autophagy of mitochondrion"/>
    <property type="evidence" value="ECO:0007669"/>
    <property type="project" value="TreeGrafter"/>
</dbReference>
<dbReference type="AlphaFoldDB" id="A0A9N9CBT9"/>
<keyword evidence="3" id="KW-0812">Transmembrane</keyword>
<comment type="subcellular location">
    <subcellularLocation>
        <location evidence="1">Membrane</location>
    </subcellularLocation>
</comment>
<dbReference type="PANTHER" id="PTHR21346:SF0">
    <property type="entry name" value="RE45833P"/>
    <property type="match status" value="1"/>
</dbReference>